<dbReference type="Proteomes" id="UP001293593">
    <property type="component" value="Unassembled WGS sequence"/>
</dbReference>
<gene>
    <name evidence="2" type="ORF">QN277_013616</name>
</gene>
<feature type="compositionally biased region" description="Polar residues" evidence="1">
    <location>
        <begin position="90"/>
        <end position="107"/>
    </location>
</feature>
<reference evidence="2" key="1">
    <citation type="submission" date="2023-10" db="EMBL/GenBank/DDBJ databases">
        <title>Chromosome-level genome of the transformable northern wattle, Acacia crassicarpa.</title>
        <authorList>
            <person name="Massaro I."/>
            <person name="Sinha N.R."/>
            <person name="Poethig S."/>
            <person name="Leichty A.R."/>
        </authorList>
    </citation>
    <scope>NUCLEOTIDE SEQUENCE</scope>
    <source>
        <strain evidence="2">Acra3RX</strain>
        <tissue evidence="2">Leaf</tissue>
    </source>
</reference>
<comment type="caution">
    <text evidence="2">The sequence shown here is derived from an EMBL/GenBank/DDBJ whole genome shotgun (WGS) entry which is preliminary data.</text>
</comment>
<keyword evidence="3" id="KW-1185">Reference proteome</keyword>
<name>A0AAE1TEJ7_9FABA</name>
<feature type="compositionally biased region" description="Acidic residues" evidence="1">
    <location>
        <begin position="57"/>
        <end position="70"/>
    </location>
</feature>
<dbReference type="EMBL" id="JAWXYG010000002">
    <property type="protein sequence ID" value="KAK4282213.1"/>
    <property type="molecule type" value="Genomic_DNA"/>
</dbReference>
<evidence type="ECO:0000256" key="1">
    <source>
        <dbReference type="SAM" id="MobiDB-lite"/>
    </source>
</evidence>
<protein>
    <submittedName>
        <fullName evidence="2">Uncharacterized protein</fullName>
    </submittedName>
</protein>
<proteinExistence type="predicted"/>
<feature type="region of interest" description="Disordered" evidence="1">
    <location>
        <begin position="1"/>
        <end position="78"/>
    </location>
</feature>
<accession>A0AAE1TEJ7</accession>
<evidence type="ECO:0000313" key="2">
    <source>
        <dbReference type="EMBL" id="KAK4282213.1"/>
    </source>
</evidence>
<dbReference type="AlphaFoldDB" id="A0AAE1TEJ7"/>
<organism evidence="2 3">
    <name type="scientific">Acacia crassicarpa</name>
    <name type="common">northern wattle</name>
    <dbReference type="NCBI Taxonomy" id="499986"/>
    <lineage>
        <taxon>Eukaryota</taxon>
        <taxon>Viridiplantae</taxon>
        <taxon>Streptophyta</taxon>
        <taxon>Embryophyta</taxon>
        <taxon>Tracheophyta</taxon>
        <taxon>Spermatophyta</taxon>
        <taxon>Magnoliopsida</taxon>
        <taxon>eudicotyledons</taxon>
        <taxon>Gunneridae</taxon>
        <taxon>Pentapetalae</taxon>
        <taxon>rosids</taxon>
        <taxon>fabids</taxon>
        <taxon>Fabales</taxon>
        <taxon>Fabaceae</taxon>
        <taxon>Caesalpinioideae</taxon>
        <taxon>mimosoid clade</taxon>
        <taxon>Acacieae</taxon>
        <taxon>Acacia</taxon>
    </lineage>
</organism>
<evidence type="ECO:0000313" key="3">
    <source>
        <dbReference type="Proteomes" id="UP001293593"/>
    </source>
</evidence>
<feature type="compositionally biased region" description="Polar residues" evidence="1">
    <location>
        <begin position="7"/>
        <end position="17"/>
    </location>
</feature>
<feature type="compositionally biased region" description="Basic and acidic residues" evidence="1">
    <location>
        <begin position="113"/>
        <end position="122"/>
    </location>
</feature>
<feature type="region of interest" description="Disordered" evidence="1">
    <location>
        <begin position="90"/>
        <end position="127"/>
    </location>
</feature>
<sequence>MGCGLSTRLNPEDSASVSHGRMSDVHVTDVHSPATGKNFDGDGGGDSVQRGRKDEGEKEEGEKEDEDDHSEELILPRSPSFREYCIASSRSRNQNFSGNDSAFSIKNNGDEDSINKPEDVNKERKKKERRIVGLRNVMPVKGMFIRTRNVVNFSRHH</sequence>